<name>A0A5C7H4E9_9ROSI</name>
<keyword evidence="2" id="KW-0472">Membrane</keyword>
<keyword evidence="2" id="KW-1133">Transmembrane helix</keyword>
<dbReference type="AlphaFoldDB" id="A0A5C7H4E9"/>
<protein>
    <submittedName>
        <fullName evidence="3">Uncharacterized protein</fullName>
    </submittedName>
</protein>
<feature type="compositionally biased region" description="Basic and acidic residues" evidence="1">
    <location>
        <begin position="77"/>
        <end position="97"/>
    </location>
</feature>
<evidence type="ECO:0000313" key="4">
    <source>
        <dbReference type="Proteomes" id="UP000323000"/>
    </source>
</evidence>
<reference evidence="4" key="1">
    <citation type="journal article" date="2019" name="Gigascience">
        <title>De novo genome assembly of the endangered Acer yangbiense, a plant species with extremely small populations endemic to Yunnan Province, China.</title>
        <authorList>
            <person name="Yang J."/>
            <person name="Wariss H.M."/>
            <person name="Tao L."/>
            <person name="Zhang R."/>
            <person name="Yun Q."/>
            <person name="Hollingsworth P."/>
            <person name="Dao Z."/>
            <person name="Luo G."/>
            <person name="Guo H."/>
            <person name="Ma Y."/>
            <person name="Sun W."/>
        </authorList>
    </citation>
    <scope>NUCLEOTIDE SEQUENCE [LARGE SCALE GENOMIC DNA]</scope>
    <source>
        <strain evidence="4">cv. Malutang</strain>
    </source>
</reference>
<feature type="transmembrane region" description="Helical" evidence="2">
    <location>
        <begin position="130"/>
        <end position="155"/>
    </location>
</feature>
<keyword evidence="2" id="KW-0812">Transmembrane</keyword>
<accession>A0A5C7H4E9</accession>
<gene>
    <name evidence="3" type="ORF">EZV62_024341</name>
</gene>
<sequence>MADLISAKRRETVDGGGSKQADDSGDRRGTAEDSSDRRTNRRSEVPKSSGDRTIGTGDATNMRCDETGVRRNVRRSWRSDRDEYQQSHSHSVDTMRDMHDANEVRNDVHFQDDRRAINKEFERKLNNVEIVVNTIKLLSIINIMFSGVAMFVTIMKNN</sequence>
<proteinExistence type="predicted"/>
<evidence type="ECO:0000256" key="1">
    <source>
        <dbReference type="SAM" id="MobiDB-lite"/>
    </source>
</evidence>
<evidence type="ECO:0000313" key="3">
    <source>
        <dbReference type="EMBL" id="TXG51817.1"/>
    </source>
</evidence>
<feature type="region of interest" description="Disordered" evidence="1">
    <location>
        <begin position="1"/>
        <end position="97"/>
    </location>
</feature>
<dbReference type="EMBL" id="VAHF01000011">
    <property type="protein sequence ID" value="TXG51817.1"/>
    <property type="molecule type" value="Genomic_DNA"/>
</dbReference>
<dbReference type="Proteomes" id="UP000323000">
    <property type="component" value="Chromosome 11"/>
</dbReference>
<feature type="compositionally biased region" description="Basic and acidic residues" evidence="1">
    <location>
        <begin position="20"/>
        <end position="45"/>
    </location>
</feature>
<evidence type="ECO:0000256" key="2">
    <source>
        <dbReference type="SAM" id="Phobius"/>
    </source>
</evidence>
<keyword evidence="4" id="KW-1185">Reference proteome</keyword>
<comment type="caution">
    <text evidence="3">The sequence shown here is derived from an EMBL/GenBank/DDBJ whole genome shotgun (WGS) entry which is preliminary data.</text>
</comment>
<feature type="compositionally biased region" description="Basic and acidic residues" evidence="1">
    <location>
        <begin position="1"/>
        <end position="13"/>
    </location>
</feature>
<organism evidence="3 4">
    <name type="scientific">Acer yangbiense</name>
    <dbReference type="NCBI Taxonomy" id="1000413"/>
    <lineage>
        <taxon>Eukaryota</taxon>
        <taxon>Viridiplantae</taxon>
        <taxon>Streptophyta</taxon>
        <taxon>Embryophyta</taxon>
        <taxon>Tracheophyta</taxon>
        <taxon>Spermatophyta</taxon>
        <taxon>Magnoliopsida</taxon>
        <taxon>eudicotyledons</taxon>
        <taxon>Gunneridae</taxon>
        <taxon>Pentapetalae</taxon>
        <taxon>rosids</taxon>
        <taxon>malvids</taxon>
        <taxon>Sapindales</taxon>
        <taxon>Sapindaceae</taxon>
        <taxon>Hippocastanoideae</taxon>
        <taxon>Acereae</taxon>
        <taxon>Acer</taxon>
    </lineage>
</organism>